<protein>
    <submittedName>
        <fullName evidence="1">Uncharacterized protein</fullName>
    </submittedName>
</protein>
<name>A0ABU9SBX4_9BURK</name>
<dbReference type="Proteomes" id="UP001390669">
    <property type="component" value="Unassembled WGS sequence"/>
</dbReference>
<dbReference type="PROSITE" id="PS51257">
    <property type="entry name" value="PROKAR_LIPOPROTEIN"/>
    <property type="match status" value="1"/>
</dbReference>
<sequence>MKVRDMLHCLQNADPDAVVFYFASIACVGDVEEVNPAFIVTDVRLCERRQSADGNDSSVYHATHHGQAVGWNPHTCEQWPQLVVILTSESMQGANRDDTE</sequence>
<dbReference type="EMBL" id="JAYMRW010000006">
    <property type="protein sequence ID" value="MEM5448875.1"/>
    <property type="molecule type" value="Genomic_DNA"/>
</dbReference>
<organism evidence="1 2">
    <name type="scientific">Paraburkholderia guartelaensis</name>
    <dbReference type="NCBI Taxonomy" id="2546446"/>
    <lineage>
        <taxon>Bacteria</taxon>
        <taxon>Pseudomonadati</taxon>
        <taxon>Pseudomonadota</taxon>
        <taxon>Betaproteobacteria</taxon>
        <taxon>Burkholderiales</taxon>
        <taxon>Burkholderiaceae</taxon>
        <taxon>Paraburkholderia</taxon>
    </lineage>
</organism>
<accession>A0ABU9SBX4</accession>
<evidence type="ECO:0000313" key="2">
    <source>
        <dbReference type="Proteomes" id="UP001390669"/>
    </source>
</evidence>
<reference evidence="1 2" key="1">
    <citation type="submission" date="2024-01" db="EMBL/GenBank/DDBJ databases">
        <title>The diversity of rhizobia nodulating Mimosa spp. in eleven states of Brazil covering several biomes is determined by host plant, location, and edaphic factors.</title>
        <authorList>
            <person name="Rouws L."/>
            <person name="Barauna A."/>
            <person name="Beukes C."/>
            <person name="De Faria S.M."/>
            <person name="Gross E."/>
            <person name="Dos Reis Junior F.B."/>
            <person name="Simon M."/>
            <person name="Maluk M."/>
            <person name="Odee D.W."/>
            <person name="Kenicer G."/>
            <person name="Young J.P.W."/>
            <person name="Reis V.M."/>
            <person name="Zilli J."/>
            <person name="James E.K."/>
        </authorList>
    </citation>
    <scope>NUCLEOTIDE SEQUENCE [LARGE SCALE GENOMIC DNA]</scope>
    <source>
        <strain evidence="1 2">JPY164</strain>
    </source>
</reference>
<comment type="caution">
    <text evidence="1">The sequence shown here is derived from an EMBL/GenBank/DDBJ whole genome shotgun (WGS) entry which is preliminary data.</text>
</comment>
<proteinExistence type="predicted"/>
<dbReference type="RefSeq" id="WP_406952451.1">
    <property type="nucleotide sequence ID" value="NZ_JAYMRW010000006.1"/>
</dbReference>
<gene>
    <name evidence="1" type="ORF">VSR33_15435</name>
</gene>
<keyword evidence="2" id="KW-1185">Reference proteome</keyword>
<evidence type="ECO:0000313" key="1">
    <source>
        <dbReference type="EMBL" id="MEM5448875.1"/>
    </source>
</evidence>